<dbReference type="Pfam" id="PF16794">
    <property type="entry name" value="fn3_4"/>
    <property type="match status" value="1"/>
</dbReference>
<sequence>MQLILESEPTLSVDTDMSTIEDIQIEKIGKGEMNDLNTNTCNGNKENIGDGNVIVSDDLNKQAEVNTDSNINSNSPKETQIEESQNGTIVETNDVSEIQTELNNVLRETEEGVNEDVKENHSEDNQGNGVKDISEDEEDIINIAPEQFDEIKLFTQQETEKHVIQNGTTTPKDDVSLSNDDIELIEEDVETPIKTETDLTDDIELVEELETPNNTETPTKTETPTVPNDDIELIEDLETHIETETPTSVKLEENSKDSELGQEDNSNNKVVNNSQAQDASDNSASEDTLQEDVKDISLIELKDEMDVEEIVDKTPDNKQETQVNDAAPSNSNNVDKPVCRLSNTLDILSDDEEELPSKESEPPKTVESNDRQCINIEDDDDIMLIDEDTCKTETPIPVDTSNVVEDSKSEIVTDLETGEKTVETDDKNDLFSTLVQKEPTPPPDVKTSIMDLDISEKQEQKEIPKQGIPLLQENFIKTAKKNLSDMTRDDLEEFCILKIVESVVDRSSLSEIKIKLKSLSQALEEQKKKALAIAKQNRDLQVVLKSVQEEQKKNTPETCITPLKITRSVGLQVIMEKSGARRKPPGPPGQPQVTNNMPANRPGVKSSPGQSPRLPRPGTQAIPVPRLVPASTPKTPNSMPQLTPVTPIKPATSLPNGIKTPSPSQKIGEKRHLGKPSSVTVDLTDDEPPPKMANKSSSAAPVRLVPSQNLMAPRQVAPASSTPKKVYIPISCPINQGIRPGQTVVLKPVPTPGLRPRGVVSQSTRGSAGAVRLQSVNKLQSPRHPAPLPDAMKQYQPPNWKALPPAPDLKLSKVENGIVISWKIEGYQEDSYEEIASYQLYAYQETSCPPSTSLWKKIGDVKALPLPMACTLTQFMAGFKYYFAVRAVDIRSRLGPFSLPGSILLLNKL</sequence>
<feature type="region of interest" description="Disordered" evidence="2">
    <location>
        <begin position="66"/>
        <end position="86"/>
    </location>
</feature>
<dbReference type="PANTHER" id="PTHR23210:SF26">
    <property type="entry name" value="ACTIVATING TRANSCRIPTION FACTOR 7-INTERACTING PROTEIN 1"/>
    <property type="match status" value="1"/>
</dbReference>
<reference evidence="4" key="1">
    <citation type="submission" date="2021-12" db="EMBL/GenBank/DDBJ databases">
        <authorList>
            <person name="King R."/>
        </authorList>
    </citation>
    <scope>NUCLEOTIDE SEQUENCE</scope>
</reference>
<gene>
    <name evidence="4" type="ORF">CINC_LOCUS2678</name>
</gene>
<evidence type="ECO:0000259" key="3">
    <source>
        <dbReference type="Pfam" id="PF16794"/>
    </source>
</evidence>
<dbReference type="OrthoDB" id="2434995at2759"/>
<dbReference type="PANTHER" id="PTHR23210">
    <property type="entry name" value="ACTIVATING TRANSCRIPTION FACTOR 7 INTERACTING PROTEIN"/>
    <property type="match status" value="1"/>
</dbReference>
<feature type="compositionally biased region" description="Polar residues" evidence="2">
    <location>
        <begin position="653"/>
        <end position="665"/>
    </location>
</feature>
<feature type="compositionally biased region" description="Basic and acidic residues" evidence="2">
    <location>
        <begin position="109"/>
        <end position="124"/>
    </location>
</feature>
<feature type="compositionally biased region" description="Basic and acidic residues" evidence="2">
    <location>
        <begin position="355"/>
        <end position="368"/>
    </location>
</feature>
<feature type="compositionally biased region" description="Polar residues" evidence="2">
    <location>
        <begin position="632"/>
        <end position="644"/>
    </location>
</feature>
<feature type="region of interest" description="Disordered" evidence="2">
    <location>
        <begin position="109"/>
        <end position="131"/>
    </location>
</feature>
<evidence type="ECO:0000256" key="1">
    <source>
        <dbReference type="SAM" id="Coils"/>
    </source>
</evidence>
<name>A0A9P0FSG6_CHRIL</name>
<dbReference type="EMBL" id="LR824016">
    <property type="protein sequence ID" value="CAH0584493.1"/>
    <property type="molecule type" value="Genomic_DNA"/>
</dbReference>
<feature type="compositionally biased region" description="Polar residues" evidence="2">
    <location>
        <begin position="320"/>
        <end position="334"/>
    </location>
</feature>
<feature type="region of interest" description="Disordered" evidence="2">
    <location>
        <begin position="313"/>
        <end position="368"/>
    </location>
</feature>
<evidence type="ECO:0000313" key="5">
    <source>
        <dbReference type="Proteomes" id="UP001154114"/>
    </source>
</evidence>
<dbReference type="Proteomes" id="UP001154114">
    <property type="component" value="Chromosome 13"/>
</dbReference>
<protein>
    <recommendedName>
        <fullName evidence="3">Activating transcription factor 7-interacting protein Fn3 domain-containing protein</fullName>
    </recommendedName>
</protein>
<feature type="compositionally biased region" description="Low complexity" evidence="2">
    <location>
        <begin position="272"/>
        <end position="285"/>
    </location>
</feature>
<evidence type="ECO:0000313" key="4">
    <source>
        <dbReference type="EMBL" id="CAH0584493.1"/>
    </source>
</evidence>
<feature type="domain" description="Activating transcription factor 7-interacting protein Fn3" evidence="3">
    <location>
        <begin position="803"/>
        <end position="900"/>
    </location>
</feature>
<feature type="compositionally biased region" description="Acidic residues" evidence="2">
    <location>
        <begin position="198"/>
        <end position="210"/>
    </location>
</feature>
<evidence type="ECO:0000256" key="2">
    <source>
        <dbReference type="SAM" id="MobiDB-lite"/>
    </source>
</evidence>
<feature type="region of interest" description="Disordered" evidence="2">
    <location>
        <begin position="186"/>
        <end position="229"/>
    </location>
</feature>
<dbReference type="GO" id="GO:0006355">
    <property type="term" value="P:regulation of DNA-templated transcription"/>
    <property type="evidence" value="ECO:0007669"/>
    <property type="project" value="TreeGrafter"/>
</dbReference>
<feature type="compositionally biased region" description="Low complexity" evidence="2">
    <location>
        <begin position="211"/>
        <end position="227"/>
    </location>
</feature>
<feature type="region of interest" description="Disordered" evidence="2">
    <location>
        <begin position="241"/>
        <end position="292"/>
    </location>
</feature>
<organism evidence="4 5">
    <name type="scientific">Chrysodeixis includens</name>
    <name type="common">Soybean looper</name>
    <name type="synonym">Pseudoplusia includens</name>
    <dbReference type="NCBI Taxonomy" id="689277"/>
    <lineage>
        <taxon>Eukaryota</taxon>
        <taxon>Metazoa</taxon>
        <taxon>Ecdysozoa</taxon>
        <taxon>Arthropoda</taxon>
        <taxon>Hexapoda</taxon>
        <taxon>Insecta</taxon>
        <taxon>Pterygota</taxon>
        <taxon>Neoptera</taxon>
        <taxon>Endopterygota</taxon>
        <taxon>Lepidoptera</taxon>
        <taxon>Glossata</taxon>
        <taxon>Ditrysia</taxon>
        <taxon>Noctuoidea</taxon>
        <taxon>Noctuidae</taxon>
        <taxon>Plusiinae</taxon>
        <taxon>Chrysodeixis</taxon>
    </lineage>
</organism>
<keyword evidence="5" id="KW-1185">Reference proteome</keyword>
<proteinExistence type="predicted"/>
<accession>A0A9P0FSG6</accession>
<dbReference type="GO" id="GO:0005634">
    <property type="term" value="C:nucleus"/>
    <property type="evidence" value="ECO:0007669"/>
    <property type="project" value="TreeGrafter"/>
</dbReference>
<feature type="coiled-coil region" evidence="1">
    <location>
        <begin position="509"/>
        <end position="536"/>
    </location>
</feature>
<feature type="region of interest" description="Disordered" evidence="2">
    <location>
        <begin position="577"/>
        <end position="700"/>
    </location>
</feature>
<dbReference type="InterPro" id="IPR056565">
    <property type="entry name" value="Fn3_ATF7IP"/>
</dbReference>
<feature type="compositionally biased region" description="Basic and acidic residues" evidence="2">
    <location>
        <begin position="250"/>
        <end position="259"/>
    </location>
</feature>
<dbReference type="GO" id="GO:0005667">
    <property type="term" value="C:transcription regulator complex"/>
    <property type="evidence" value="ECO:0007669"/>
    <property type="project" value="TreeGrafter"/>
</dbReference>
<dbReference type="InterPro" id="IPR026085">
    <property type="entry name" value="ATF7-int"/>
</dbReference>
<dbReference type="GO" id="GO:0003712">
    <property type="term" value="F:transcription coregulator activity"/>
    <property type="evidence" value="ECO:0007669"/>
    <property type="project" value="TreeGrafter"/>
</dbReference>
<keyword evidence="1" id="KW-0175">Coiled coil</keyword>
<dbReference type="AlphaFoldDB" id="A0A9P0FSG6"/>